<name>A0AAW7Z8L0_9FIRM</name>
<gene>
    <name evidence="17" type="ORF">P6N53_00500</name>
</gene>
<evidence type="ECO:0000256" key="7">
    <source>
        <dbReference type="ARBA" id="ARBA00022692"/>
    </source>
</evidence>
<dbReference type="InterPro" id="IPR005467">
    <property type="entry name" value="His_kinase_dom"/>
</dbReference>
<comment type="caution">
    <text evidence="17">The sequence shown here is derived from an EMBL/GenBank/DDBJ whole genome shotgun (WGS) entry which is preliminary data.</text>
</comment>
<dbReference type="SMART" id="SM00388">
    <property type="entry name" value="HisKA"/>
    <property type="match status" value="1"/>
</dbReference>
<comment type="catalytic activity">
    <reaction evidence="1">
        <text>ATP + protein L-histidine = ADP + protein N-phospho-L-histidine.</text>
        <dbReference type="EC" id="2.7.13.3"/>
    </reaction>
</comment>
<keyword evidence="10" id="KW-0067">ATP-binding</keyword>
<keyword evidence="5" id="KW-0597">Phosphoprotein</keyword>
<feature type="transmembrane region" description="Helical" evidence="14">
    <location>
        <begin position="56"/>
        <end position="81"/>
    </location>
</feature>
<dbReference type="InterPro" id="IPR050398">
    <property type="entry name" value="HssS/ArlS-like"/>
</dbReference>
<evidence type="ECO:0000256" key="6">
    <source>
        <dbReference type="ARBA" id="ARBA00022679"/>
    </source>
</evidence>
<dbReference type="PANTHER" id="PTHR45528">
    <property type="entry name" value="SENSOR HISTIDINE KINASE CPXA"/>
    <property type="match status" value="1"/>
</dbReference>
<dbReference type="CDD" id="cd06225">
    <property type="entry name" value="HAMP"/>
    <property type="match status" value="1"/>
</dbReference>
<dbReference type="CDD" id="cd00082">
    <property type="entry name" value="HisKA"/>
    <property type="match status" value="1"/>
</dbReference>
<dbReference type="SUPFAM" id="SSF55874">
    <property type="entry name" value="ATPase domain of HSP90 chaperone/DNA topoisomerase II/histidine kinase"/>
    <property type="match status" value="1"/>
</dbReference>
<dbReference type="InterPro" id="IPR004358">
    <property type="entry name" value="Sig_transdc_His_kin-like_C"/>
</dbReference>
<evidence type="ECO:0000256" key="3">
    <source>
        <dbReference type="ARBA" id="ARBA00012438"/>
    </source>
</evidence>
<evidence type="ECO:0000256" key="9">
    <source>
        <dbReference type="ARBA" id="ARBA00022777"/>
    </source>
</evidence>
<keyword evidence="7 14" id="KW-0812">Transmembrane</keyword>
<evidence type="ECO:0000256" key="12">
    <source>
        <dbReference type="ARBA" id="ARBA00023012"/>
    </source>
</evidence>
<evidence type="ECO:0000256" key="1">
    <source>
        <dbReference type="ARBA" id="ARBA00000085"/>
    </source>
</evidence>
<dbReference type="RefSeq" id="WP_304540294.1">
    <property type="nucleotide sequence ID" value="NZ_JARPTC010000001.1"/>
</dbReference>
<dbReference type="SUPFAM" id="SSF47384">
    <property type="entry name" value="Homodimeric domain of signal transducing histidine kinase"/>
    <property type="match status" value="1"/>
</dbReference>
<reference evidence="17" key="1">
    <citation type="journal article" date="2023" name="J. Hazard. Mater.">
        <title>Anaerobic biodegradation of pyrene and benzo[a]pyrene by a new sulfate-reducing Desulforamulus aquiferis strain DSA.</title>
        <authorList>
            <person name="Zhang Z."/>
            <person name="Sun J."/>
            <person name="Gong X."/>
            <person name="Wang C."/>
            <person name="Wang H."/>
        </authorList>
    </citation>
    <scope>NUCLEOTIDE SEQUENCE</scope>
    <source>
        <strain evidence="17">DSA</strain>
    </source>
</reference>
<dbReference type="PROSITE" id="PS50885">
    <property type="entry name" value="HAMP"/>
    <property type="match status" value="1"/>
</dbReference>
<dbReference type="AlphaFoldDB" id="A0AAW7Z8L0"/>
<dbReference type="GO" id="GO:0005524">
    <property type="term" value="F:ATP binding"/>
    <property type="evidence" value="ECO:0007669"/>
    <property type="project" value="UniProtKB-KW"/>
</dbReference>
<dbReference type="EC" id="2.7.13.3" evidence="3"/>
<evidence type="ECO:0000259" key="15">
    <source>
        <dbReference type="PROSITE" id="PS50109"/>
    </source>
</evidence>
<dbReference type="Pfam" id="PF02518">
    <property type="entry name" value="HATPase_c"/>
    <property type="match status" value="1"/>
</dbReference>
<dbReference type="PANTHER" id="PTHR45528:SF1">
    <property type="entry name" value="SENSOR HISTIDINE KINASE CPXA"/>
    <property type="match status" value="1"/>
</dbReference>
<keyword evidence="12" id="KW-0902">Two-component regulatory system</keyword>
<keyword evidence="6" id="KW-0808">Transferase</keyword>
<dbReference type="FunFam" id="1.10.287.130:FF:000001">
    <property type="entry name" value="Two-component sensor histidine kinase"/>
    <property type="match status" value="1"/>
</dbReference>
<evidence type="ECO:0000256" key="14">
    <source>
        <dbReference type="SAM" id="Phobius"/>
    </source>
</evidence>
<dbReference type="InterPro" id="IPR036890">
    <property type="entry name" value="HATPase_C_sf"/>
</dbReference>
<evidence type="ECO:0000313" key="18">
    <source>
        <dbReference type="Proteomes" id="UP001172911"/>
    </source>
</evidence>
<organism evidence="17 18">
    <name type="scientific">Desulforamulus aquiferis</name>
    <dbReference type="NCBI Taxonomy" id="1397668"/>
    <lineage>
        <taxon>Bacteria</taxon>
        <taxon>Bacillati</taxon>
        <taxon>Bacillota</taxon>
        <taxon>Clostridia</taxon>
        <taxon>Eubacteriales</taxon>
        <taxon>Peptococcaceae</taxon>
        <taxon>Desulforamulus</taxon>
    </lineage>
</organism>
<keyword evidence="18" id="KW-1185">Reference proteome</keyword>
<evidence type="ECO:0000256" key="2">
    <source>
        <dbReference type="ARBA" id="ARBA00004651"/>
    </source>
</evidence>
<dbReference type="CDD" id="cd00075">
    <property type="entry name" value="HATPase"/>
    <property type="match status" value="1"/>
</dbReference>
<dbReference type="InterPro" id="IPR003661">
    <property type="entry name" value="HisK_dim/P_dom"/>
</dbReference>
<dbReference type="Gene3D" id="1.10.287.130">
    <property type="match status" value="1"/>
</dbReference>
<keyword evidence="11 14" id="KW-1133">Transmembrane helix</keyword>
<protein>
    <recommendedName>
        <fullName evidence="3">histidine kinase</fullName>
        <ecNumber evidence="3">2.7.13.3</ecNumber>
    </recommendedName>
</protein>
<dbReference type="SMART" id="SM00304">
    <property type="entry name" value="HAMP"/>
    <property type="match status" value="1"/>
</dbReference>
<evidence type="ECO:0000259" key="16">
    <source>
        <dbReference type="PROSITE" id="PS50885"/>
    </source>
</evidence>
<feature type="domain" description="HAMP" evidence="16">
    <location>
        <begin position="240"/>
        <end position="293"/>
    </location>
</feature>
<feature type="transmembrane region" description="Helical" evidence="14">
    <location>
        <begin position="17"/>
        <end position="36"/>
    </location>
</feature>
<feature type="transmembrane region" description="Helical" evidence="14">
    <location>
        <begin position="212"/>
        <end position="234"/>
    </location>
</feature>
<dbReference type="Pfam" id="PF00672">
    <property type="entry name" value="HAMP"/>
    <property type="match status" value="1"/>
</dbReference>
<dbReference type="Pfam" id="PF00512">
    <property type="entry name" value="HisKA"/>
    <property type="match status" value="1"/>
</dbReference>
<evidence type="ECO:0000256" key="10">
    <source>
        <dbReference type="ARBA" id="ARBA00022840"/>
    </source>
</evidence>
<accession>A0AAW7Z8L0</accession>
<evidence type="ECO:0000313" key="17">
    <source>
        <dbReference type="EMBL" id="MDO7785711.1"/>
    </source>
</evidence>
<dbReference type="PRINTS" id="PR00344">
    <property type="entry name" value="BCTRLSENSOR"/>
</dbReference>
<dbReference type="SUPFAM" id="SSF158472">
    <property type="entry name" value="HAMP domain-like"/>
    <property type="match status" value="1"/>
</dbReference>
<comment type="subcellular location">
    <subcellularLocation>
        <location evidence="2">Cell membrane</location>
        <topology evidence="2">Multi-pass membrane protein</topology>
    </subcellularLocation>
</comment>
<evidence type="ECO:0000256" key="13">
    <source>
        <dbReference type="ARBA" id="ARBA00023136"/>
    </source>
</evidence>
<keyword evidence="4" id="KW-1003">Cell membrane</keyword>
<dbReference type="InterPro" id="IPR036097">
    <property type="entry name" value="HisK_dim/P_sf"/>
</dbReference>
<evidence type="ECO:0000256" key="4">
    <source>
        <dbReference type="ARBA" id="ARBA00022475"/>
    </source>
</evidence>
<dbReference type="Gene3D" id="3.30.565.10">
    <property type="entry name" value="Histidine kinase-like ATPase, C-terminal domain"/>
    <property type="match status" value="1"/>
</dbReference>
<evidence type="ECO:0000256" key="5">
    <source>
        <dbReference type="ARBA" id="ARBA00022553"/>
    </source>
</evidence>
<keyword evidence="9 17" id="KW-0418">Kinase</keyword>
<proteinExistence type="predicted"/>
<keyword evidence="8" id="KW-0547">Nucleotide-binding</keyword>
<dbReference type="InterPro" id="IPR003594">
    <property type="entry name" value="HATPase_dom"/>
</dbReference>
<keyword evidence="13 14" id="KW-0472">Membrane</keyword>
<dbReference type="GO" id="GO:0000155">
    <property type="term" value="F:phosphorelay sensor kinase activity"/>
    <property type="evidence" value="ECO:0007669"/>
    <property type="project" value="InterPro"/>
</dbReference>
<dbReference type="Proteomes" id="UP001172911">
    <property type="component" value="Unassembled WGS sequence"/>
</dbReference>
<dbReference type="FunFam" id="3.30.565.10:FF:000006">
    <property type="entry name" value="Sensor histidine kinase WalK"/>
    <property type="match status" value="1"/>
</dbReference>
<reference evidence="17" key="2">
    <citation type="submission" date="2023-03" db="EMBL/GenBank/DDBJ databases">
        <authorList>
            <person name="Zhang Z."/>
        </authorList>
    </citation>
    <scope>NUCLEOTIDE SEQUENCE</scope>
    <source>
        <strain evidence="17">DSA</strain>
    </source>
</reference>
<dbReference type="EMBL" id="JARPTC010000001">
    <property type="protein sequence ID" value="MDO7785711.1"/>
    <property type="molecule type" value="Genomic_DNA"/>
</dbReference>
<dbReference type="Gene3D" id="6.10.340.10">
    <property type="match status" value="1"/>
</dbReference>
<dbReference type="SMART" id="SM00387">
    <property type="entry name" value="HATPase_c"/>
    <property type="match status" value="1"/>
</dbReference>
<evidence type="ECO:0000256" key="8">
    <source>
        <dbReference type="ARBA" id="ARBA00022741"/>
    </source>
</evidence>
<evidence type="ECO:0000256" key="11">
    <source>
        <dbReference type="ARBA" id="ARBA00022989"/>
    </source>
</evidence>
<sequence length="514" mass="58479">MKNKQSIFKAFMQVVKVLYRLLIMLIKIIPMIFNALHKWLVKRLRFSITFKITTVYATIFTIILLLFNIGICAAVAAYLGVNAAETMGKDYQIIASYFRERAAIPTTNIDELAKIKNIDITIFAESKEALYTTKKDEASLVFYDKNSGGHVIKPYKDYLLVINKNPAYYNPNIFYNNVTDDRFFLVLNESMNWRSDNIYVQITDNLSRETHILSILVTALFSITVAVIIVVVMIGSNTSKKMLQPVDKMTKTVKNITINALDTRLDVSGAHDELKELAETFNSMLDRIQRSYEQQNQFVSDASHELRTPIAVIQGYANLLDRWGKNDQSVLEESVGSIKTEAENMKELIEKLLFLARGDKGVQKIDMEKFPLNELIDEIIKETKLIDAGHDITTKHCERISIYADRKLIKEALRVFVDNSIKYTPQGGKIIINCYSLKSEAVLTIQDTGVGIPKEDLPYIFNRFYRADKSRTKQTGGTGLGLAIARWIILKHKGTIEVESTVNEGTRIIIFLPL</sequence>
<feature type="domain" description="Histidine kinase" evidence="15">
    <location>
        <begin position="301"/>
        <end position="514"/>
    </location>
</feature>
<dbReference type="InterPro" id="IPR003660">
    <property type="entry name" value="HAMP_dom"/>
</dbReference>
<dbReference type="PROSITE" id="PS50109">
    <property type="entry name" value="HIS_KIN"/>
    <property type="match status" value="1"/>
</dbReference>
<dbReference type="GO" id="GO:0005886">
    <property type="term" value="C:plasma membrane"/>
    <property type="evidence" value="ECO:0007669"/>
    <property type="project" value="UniProtKB-SubCell"/>
</dbReference>